<proteinExistence type="predicted"/>
<sequence length="153" mass="16142">MTPPSSSSSSVPWPPGPLDRQALLHTYRNVLGWPLTPGAGPDEPTSVRCTLFDAVVLPHAVGVLCLGEDRGPAVRPAIDIGGERLVFLTLPGTGHLAVRCGGLVLSGPGDVLRLPPTPGHSWRTPPWDPLRPGPLPLPLPHGAELFRHAPQDP</sequence>
<dbReference type="Proteomes" id="UP000002357">
    <property type="component" value="Plasmid pSCL4"/>
</dbReference>
<gene>
    <name evidence="1" type="ORF">SCLAV_p0435</name>
</gene>
<dbReference type="EMBL" id="CM000914">
    <property type="protein sequence ID" value="EFG03925.2"/>
    <property type="molecule type" value="Genomic_DNA"/>
</dbReference>
<reference evidence="1 2" key="1">
    <citation type="journal article" date="2010" name="Genome Biol. Evol.">
        <title>The sequence of a 1.8-mb bacterial linear plasmid reveals a rich evolutionary reservoir of secondary metabolic pathways.</title>
        <authorList>
            <person name="Medema M.H."/>
            <person name="Trefzer A."/>
            <person name="Kovalchuk A."/>
            <person name="van den Berg M."/>
            <person name="Mueller U."/>
            <person name="Heijne W."/>
            <person name="Wu L."/>
            <person name="Alam M.T."/>
            <person name="Ronning C.M."/>
            <person name="Nierman W.C."/>
            <person name="Bovenberg R.A.L."/>
            <person name="Breitling R."/>
            <person name="Takano E."/>
        </authorList>
    </citation>
    <scope>NUCLEOTIDE SEQUENCE [LARGE SCALE GENOMIC DNA]</scope>
    <source>
        <strain evidence="1">ATCC 27064</strain>
        <plasmid evidence="1 2">pSCL4</plasmid>
    </source>
</reference>
<name>D5SJ32_STRCL</name>
<protein>
    <submittedName>
        <fullName evidence="1">Uncharacterized protein</fullName>
    </submittedName>
</protein>
<organism evidence="1 2">
    <name type="scientific">Streptomyces clavuligerus</name>
    <dbReference type="NCBI Taxonomy" id="1901"/>
    <lineage>
        <taxon>Bacteria</taxon>
        <taxon>Bacillati</taxon>
        <taxon>Actinomycetota</taxon>
        <taxon>Actinomycetes</taxon>
        <taxon>Kitasatosporales</taxon>
        <taxon>Streptomycetaceae</taxon>
        <taxon>Streptomyces</taxon>
    </lineage>
</organism>
<evidence type="ECO:0000313" key="2">
    <source>
        <dbReference type="Proteomes" id="UP000002357"/>
    </source>
</evidence>
<keyword evidence="1" id="KW-0614">Plasmid</keyword>
<accession>D5SJ32</accession>
<keyword evidence="2" id="KW-1185">Reference proteome</keyword>
<evidence type="ECO:0000313" key="1">
    <source>
        <dbReference type="EMBL" id="EFG03925.2"/>
    </source>
</evidence>
<geneLocation type="plasmid" evidence="1 2">
    <name>pSCL4</name>
</geneLocation>
<dbReference type="AlphaFoldDB" id="D5SJ32"/>